<protein>
    <submittedName>
        <fullName evidence="2">5569_t:CDS:1</fullName>
    </submittedName>
</protein>
<keyword evidence="1" id="KW-1133">Transmembrane helix</keyword>
<dbReference type="EMBL" id="CAJVPV010003856">
    <property type="protein sequence ID" value="CAG8561204.1"/>
    <property type="molecule type" value="Genomic_DNA"/>
</dbReference>
<dbReference type="OrthoDB" id="2423197at2759"/>
<evidence type="ECO:0000256" key="1">
    <source>
        <dbReference type="SAM" id="Phobius"/>
    </source>
</evidence>
<gene>
    <name evidence="2" type="ORF">AMORRO_LOCUS6027</name>
</gene>
<comment type="caution">
    <text evidence="2">The sequence shown here is derived from an EMBL/GenBank/DDBJ whole genome shotgun (WGS) entry which is preliminary data.</text>
</comment>
<keyword evidence="1" id="KW-0472">Membrane</keyword>
<evidence type="ECO:0000313" key="2">
    <source>
        <dbReference type="EMBL" id="CAG8561204.1"/>
    </source>
</evidence>
<dbReference type="Proteomes" id="UP000789342">
    <property type="component" value="Unassembled WGS sequence"/>
</dbReference>
<sequence>MYELYSYFMLFVIFFAIIYHGFNNFRRPVLKVTVIKEDSEGYTIEKHFKLLLNEKLTLVRAKLKGNKPSDLHMGSNCYFLSKYRRLLSRSEEDNTCLLQIAEIKNEEYLIYVKQTEGLDNTLSNQIVKVNIHQIKIFEYFNGDNSKFNNTQGVHFVDSLACKISKITISNNLPKKFQAKLVNSTKREDSFLLENHICTSANNLKWVLDDYIVKNPLDSTNDIYLEIQCSRVEIIVDKESIMPSEILITNITKALEHTDPYHELLRVFRIFGHFLPSKIILGHKVYKMISVSRNKPAECINCEDFAANKNDILDRWKEFIRPYYFDSPYLVSINGDIIMEDKLEEWMNSCLASDTSSLEIINWNDLYPLYEILENPLRQVVKSVLEIDDQVGNSEAKEKVLMVGIISIEDQKYDHVNFPEQLKSDKIKEHGYYYRVNFPKQLKSNKYKIFGKLMTQNGESVDNVVVKFRSMDTRGFSARIEKFEEKELNNLQITWLLIGSPAQIGFYSRETREISVLRSNNSSFMRNPDVGNWDIQLEDIPDILPSDSILITSFAYPLSNIDPNFIPNISNYADNKITVNVHDPDYYERKENIKGYYDVEENKNKGDEEEEKKSDNESYSEKCEFKWCIIHVPEYLQFDVDFNVTIKSIHLKKIGQNIKETQLKKTVPIEPIPTTATSSKEEFSPYSVESQLVKNKSKECKNSYMF</sequence>
<accession>A0A9N9FUK5</accession>
<keyword evidence="3" id="KW-1185">Reference proteome</keyword>
<evidence type="ECO:0000313" key="3">
    <source>
        <dbReference type="Proteomes" id="UP000789342"/>
    </source>
</evidence>
<name>A0A9N9FUK5_9GLOM</name>
<feature type="transmembrane region" description="Helical" evidence="1">
    <location>
        <begin position="6"/>
        <end position="22"/>
    </location>
</feature>
<proteinExistence type="predicted"/>
<organism evidence="2 3">
    <name type="scientific">Acaulospora morrowiae</name>
    <dbReference type="NCBI Taxonomy" id="94023"/>
    <lineage>
        <taxon>Eukaryota</taxon>
        <taxon>Fungi</taxon>
        <taxon>Fungi incertae sedis</taxon>
        <taxon>Mucoromycota</taxon>
        <taxon>Glomeromycotina</taxon>
        <taxon>Glomeromycetes</taxon>
        <taxon>Diversisporales</taxon>
        <taxon>Acaulosporaceae</taxon>
        <taxon>Acaulospora</taxon>
    </lineage>
</organism>
<keyword evidence="1" id="KW-0812">Transmembrane</keyword>
<dbReference type="AlphaFoldDB" id="A0A9N9FUK5"/>
<reference evidence="2" key="1">
    <citation type="submission" date="2021-06" db="EMBL/GenBank/DDBJ databases">
        <authorList>
            <person name="Kallberg Y."/>
            <person name="Tangrot J."/>
            <person name="Rosling A."/>
        </authorList>
    </citation>
    <scope>NUCLEOTIDE SEQUENCE</scope>
    <source>
        <strain evidence="2">CL551</strain>
    </source>
</reference>